<name>A0A316A479_9FIRM</name>
<dbReference type="InterPro" id="IPR004659">
    <property type="entry name" value="RNase_E/G"/>
</dbReference>
<evidence type="ECO:0000256" key="2">
    <source>
        <dbReference type="ARBA" id="ARBA00022723"/>
    </source>
</evidence>
<dbReference type="Pfam" id="PF10150">
    <property type="entry name" value="RNase_E_G"/>
    <property type="match status" value="1"/>
</dbReference>
<sequence>MISRKILLMKEKSKIWMFLLENDDIVEIHCTLEDGGGTNHALGNVYIGKVKNIVPNIGAAFIEIDNKVECYYDMNQAENAIFTHKSSKKPLCAGDELVVQISKEAVKTKAPTVSSDLSFHGRYAILTSGNTRIGTSGKLPKALRMELKERLQPLKNEEYGIIIRTNAKEADFSDILEEIKSLEKNYHEIKKTAQTRTCFSCLSQSSPSYISDLKNVYTEGLTEIIIEGEDLYKEIRDYYEKEQPEDLNKLRHYDGSQLSLASLYHTQPVLERALGQRVWLKNGAYLVIQYTEALTVIDVNSGKFVSKKNPLETYLKINLEAAKETAKQLRLRNLSGIIIVDFINLDDEAATQELLKVFRHHLAQDPIQATLVDVTELQLVEVTRKKVRRPLHETYFTQ</sequence>
<dbReference type="Gene3D" id="2.40.50.140">
    <property type="entry name" value="Nucleic acid-binding proteins"/>
    <property type="match status" value="1"/>
</dbReference>
<dbReference type="GO" id="GO:0003723">
    <property type="term" value="F:RNA binding"/>
    <property type="evidence" value="ECO:0007669"/>
    <property type="project" value="UniProtKB-KW"/>
</dbReference>
<keyword evidence="4" id="KW-0460">Magnesium</keyword>
<dbReference type="GO" id="GO:0046872">
    <property type="term" value="F:metal ion binding"/>
    <property type="evidence" value="ECO:0007669"/>
    <property type="project" value="UniProtKB-KW"/>
</dbReference>
<gene>
    <name evidence="7" type="ORF">SAMN05216529_101498</name>
</gene>
<keyword evidence="2" id="KW-0479">Metal-binding</keyword>
<accession>A0A316A479</accession>
<protein>
    <submittedName>
        <fullName evidence="7">Ribonuclease G</fullName>
    </submittedName>
</protein>
<dbReference type="SUPFAM" id="SSF50249">
    <property type="entry name" value="Nucleic acid-binding proteins"/>
    <property type="match status" value="1"/>
</dbReference>
<dbReference type="PANTHER" id="PTHR30001:SF0">
    <property type="entry name" value="RIBONUCLEASE G"/>
    <property type="match status" value="1"/>
</dbReference>
<evidence type="ECO:0000259" key="6">
    <source>
        <dbReference type="Pfam" id="PF10150"/>
    </source>
</evidence>
<feature type="domain" description="RNA-binding protein AU-1/Ribonuclease E/G" evidence="6">
    <location>
        <begin position="118"/>
        <end position="387"/>
    </location>
</feature>
<keyword evidence="8" id="KW-1185">Reference proteome</keyword>
<dbReference type="GO" id="GO:0004540">
    <property type="term" value="F:RNA nuclease activity"/>
    <property type="evidence" value="ECO:0007669"/>
    <property type="project" value="InterPro"/>
</dbReference>
<dbReference type="CDD" id="cd04453">
    <property type="entry name" value="S1_RNase_E"/>
    <property type="match status" value="1"/>
</dbReference>
<evidence type="ECO:0000256" key="3">
    <source>
        <dbReference type="ARBA" id="ARBA00022801"/>
    </source>
</evidence>
<evidence type="ECO:0000313" key="8">
    <source>
        <dbReference type="Proteomes" id="UP000254051"/>
    </source>
</evidence>
<keyword evidence="5" id="KW-0694">RNA-binding</keyword>
<proteinExistence type="predicted"/>
<evidence type="ECO:0000313" key="7">
    <source>
        <dbReference type="EMBL" id="SUQ12601.1"/>
    </source>
</evidence>
<keyword evidence="3" id="KW-0378">Hydrolase</keyword>
<dbReference type="PANTHER" id="PTHR30001">
    <property type="entry name" value="RIBONUCLEASE"/>
    <property type="match status" value="1"/>
</dbReference>
<evidence type="ECO:0000256" key="4">
    <source>
        <dbReference type="ARBA" id="ARBA00022842"/>
    </source>
</evidence>
<dbReference type="GO" id="GO:0016787">
    <property type="term" value="F:hydrolase activity"/>
    <property type="evidence" value="ECO:0007669"/>
    <property type="project" value="UniProtKB-KW"/>
</dbReference>
<comment type="cofactor">
    <cofactor evidence="1">
        <name>Mg(2+)</name>
        <dbReference type="ChEBI" id="CHEBI:18420"/>
    </cofactor>
</comment>
<dbReference type="InterPro" id="IPR019307">
    <property type="entry name" value="RNA-bd_AU-1/RNase_E/G"/>
</dbReference>
<dbReference type="Proteomes" id="UP000254051">
    <property type="component" value="Unassembled WGS sequence"/>
</dbReference>
<dbReference type="GO" id="GO:0005737">
    <property type="term" value="C:cytoplasm"/>
    <property type="evidence" value="ECO:0007669"/>
    <property type="project" value="TreeGrafter"/>
</dbReference>
<reference evidence="8" key="1">
    <citation type="submission" date="2017-07" db="EMBL/GenBank/DDBJ databases">
        <authorList>
            <person name="Varghese N."/>
            <person name="Submissions S."/>
        </authorList>
    </citation>
    <scope>NUCLEOTIDE SEQUENCE [LARGE SCALE GENOMIC DNA]</scope>
    <source>
        <strain evidence="8">NLAE-zl-C134</strain>
    </source>
</reference>
<dbReference type="InterPro" id="IPR012340">
    <property type="entry name" value="NA-bd_OB-fold"/>
</dbReference>
<evidence type="ECO:0000256" key="1">
    <source>
        <dbReference type="ARBA" id="ARBA00001946"/>
    </source>
</evidence>
<dbReference type="EMBL" id="UHJJ01000001">
    <property type="protein sequence ID" value="SUQ12601.1"/>
    <property type="molecule type" value="Genomic_DNA"/>
</dbReference>
<organism evidence="7 8">
    <name type="scientific">Faecalicatena contorta</name>
    <dbReference type="NCBI Taxonomy" id="39482"/>
    <lineage>
        <taxon>Bacteria</taxon>
        <taxon>Bacillati</taxon>
        <taxon>Bacillota</taxon>
        <taxon>Clostridia</taxon>
        <taxon>Lachnospirales</taxon>
        <taxon>Lachnospiraceae</taxon>
        <taxon>Faecalicatena</taxon>
    </lineage>
</organism>
<dbReference type="AlphaFoldDB" id="A0A316A479"/>
<evidence type="ECO:0000256" key="5">
    <source>
        <dbReference type="ARBA" id="ARBA00022884"/>
    </source>
</evidence>
<dbReference type="GO" id="GO:0006364">
    <property type="term" value="P:rRNA processing"/>
    <property type="evidence" value="ECO:0007669"/>
    <property type="project" value="TreeGrafter"/>
</dbReference>